<name>A0ABR2WRE0_9FUNG</name>
<dbReference type="EMBL" id="JASJQH010000498">
    <property type="protein sequence ID" value="KAK9764077.1"/>
    <property type="molecule type" value="Genomic_DNA"/>
</dbReference>
<dbReference type="Gene3D" id="3.80.10.10">
    <property type="entry name" value="Ribonuclease Inhibitor"/>
    <property type="match status" value="2"/>
</dbReference>
<sequence length="495" mass="56629">MRVDSMKKHHLPSDCIYNIVRLIRTDMSTLYNICLVNRTWCNMAIKYLYQDPWSYFPYENWNQVGQSQRIARLISTLLSPLDVQNFSRNKMDQQSRASMYIPCDKNYIEMLTVLDLYWLKRALRLLSTKKFGHSPESFCLGGLQDLATNLVSLIMKHKPQQLEKLTLLDCHMIDLIDASDISFISLAYLDIRQRMFGKCTAKKIYKLCPNLVQLRISALFVDDVVTAGLIKRIKRDTLNKLCISGMLKSVTLIVRTLVQYHRDSLEEFSLDMNPGNVQEDVVDPFSNSDLHELSKFPNLKSLVLKGMYIDIEMVTDIAQQCSQLSKIHLSGPYVATGAAEILIVKLGRRLSELVINIEERCLGRVLLLIKGHCPNLKKLDIRGMEFDCDQLSQLAASCSKLVHVALGHPLYASTKSYNEMALSLIANCDQLEYLNFNRVYIGPQIVPNLLNHSSLKKIILPIPLLRSPSFTNQIIEFKTAILGEQGIFELYIKQR</sequence>
<accession>A0ABR2WRE0</accession>
<evidence type="ECO:0000313" key="1">
    <source>
        <dbReference type="EMBL" id="KAK9764077.1"/>
    </source>
</evidence>
<evidence type="ECO:0008006" key="3">
    <source>
        <dbReference type="Google" id="ProtNLM"/>
    </source>
</evidence>
<keyword evidence="2" id="KW-1185">Reference proteome</keyword>
<evidence type="ECO:0000313" key="2">
    <source>
        <dbReference type="Proteomes" id="UP001479436"/>
    </source>
</evidence>
<dbReference type="SUPFAM" id="SSF52047">
    <property type="entry name" value="RNI-like"/>
    <property type="match status" value="1"/>
</dbReference>
<dbReference type="Proteomes" id="UP001479436">
    <property type="component" value="Unassembled WGS sequence"/>
</dbReference>
<organism evidence="1 2">
    <name type="scientific">Basidiobolus ranarum</name>
    <dbReference type="NCBI Taxonomy" id="34480"/>
    <lineage>
        <taxon>Eukaryota</taxon>
        <taxon>Fungi</taxon>
        <taxon>Fungi incertae sedis</taxon>
        <taxon>Zoopagomycota</taxon>
        <taxon>Entomophthoromycotina</taxon>
        <taxon>Basidiobolomycetes</taxon>
        <taxon>Basidiobolales</taxon>
        <taxon>Basidiobolaceae</taxon>
        <taxon>Basidiobolus</taxon>
    </lineage>
</organism>
<reference evidence="1 2" key="1">
    <citation type="submission" date="2023-04" db="EMBL/GenBank/DDBJ databases">
        <title>Genome of Basidiobolus ranarum AG-B5.</title>
        <authorList>
            <person name="Stajich J.E."/>
            <person name="Carter-House D."/>
            <person name="Gryganskyi A."/>
        </authorList>
    </citation>
    <scope>NUCLEOTIDE SEQUENCE [LARGE SCALE GENOMIC DNA]</scope>
    <source>
        <strain evidence="1 2">AG-B5</strain>
    </source>
</reference>
<comment type="caution">
    <text evidence="1">The sequence shown here is derived from an EMBL/GenBank/DDBJ whole genome shotgun (WGS) entry which is preliminary data.</text>
</comment>
<proteinExistence type="predicted"/>
<protein>
    <recommendedName>
        <fullName evidence="3">F-box domain-containing protein</fullName>
    </recommendedName>
</protein>
<dbReference type="PANTHER" id="PTHR13318">
    <property type="entry name" value="PARTNER OF PAIRED, ISOFORM B-RELATED"/>
    <property type="match status" value="1"/>
</dbReference>
<dbReference type="InterPro" id="IPR032675">
    <property type="entry name" value="LRR_dom_sf"/>
</dbReference>
<gene>
    <name evidence="1" type="ORF">K7432_008732</name>
</gene>